<dbReference type="EMBL" id="GU474912">
    <property type="protein sequence ID" value="ADI19156.1"/>
    <property type="molecule type" value="Genomic_DNA"/>
</dbReference>
<protein>
    <submittedName>
        <fullName evidence="7">ABC-type dipeptide/oligopeptide/nickel transport systems, permease components</fullName>
    </submittedName>
</protein>
<evidence type="ECO:0000256" key="1">
    <source>
        <dbReference type="ARBA" id="ARBA00004141"/>
    </source>
</evidence>
<evidence type="ECO:0000313" key="7">
    <source>
        <dbReference type="EMBL" id="ADI19156.1"/>
    </source>
</evidence>
<feature type="transmembrane region" description="Helical" evidence="5">
    <location>
        <begin position="18"/>
        <end position="39"/>
    </location>
</feature>
<dbReference type="GO" id="GO:0055085">
    <property type="term" value="P:transmembrane transport"/>
    <property type="evidence" value="ECO:0007669"/>
    <property type="project" value="InterPro"/>
</dbReference>
<dbReference type="InterPro" id="IPR035906">
    <property type="entry name" value="MetI-like_sf"/>
</dbReference>
<dbReference type="AlphaFoldDB" id="E0XXL5"/>
<feature type="transmembrane region" description="Helical" evidence="5">
    <location>
        <begin position="252"/>
        <end position="271"/>
    </location>
</feature>
<organism evidence="7">
    <name type="scientific">uncultured delta proteobacterium HF0130_05G09</name>
    <dbReference type="NCBI Taxonomy" id="710827"/>
    <lineage>
        <taxon>Bacteria</taxon>
        <taxon>Deltaproteobacteria</taxon>
        <taxon>environmental samples</taxon>
    </lineage>
</organism>
<dbReference type="PROSITE" id="PS50928">
    <property type="entry name" value="ABC_TM1"/>
    <property type="match status" value="1"/>
</dbReference>
<proteinExistence type="inferred from homology"/>
<evidence type="ECO:0000256" key="2">
    <source>
        <dbReference type="ARBA" id="ARBA00022692"/>
    </source>
</evidence>
<dbReference type="SUPFAM" id="SSF161098">
    <property type="entry name" value="MetI-like"/>
    <property type="match status" value="1"/>
</dbReference>
<dbReference type="PANTHER" id="PTHR42729:SF1">
    <property type="entry name" value="OLIGO_DIPEPTIDE TRANSPORT, PERMEASE PROTEIN (DPPC-2)"/>
    <property type="match status" value="1"/>
</dbReference>
<evidence type="ECO:0000256" key="4">
    <source>
        <dbReference type="ARBA" id="ARBA00023136"/>
    </source>
</evidence>
<keyword evidence="2 5" id="KW-0812">Transmembrane</keyword>
<feature type="domain" description="ABC transmembrane type-1" evidence="6">
    <location>
        <begin position="78"/>
        <end position="271"/>
    </location>
</feature>
<feature type="transmembrane region" description="Helical" evidence="5">
    <location>
        <begin position="82"/>
        <end position="104"/>
    </location>
</feature>
<comment type="subcellular location">
    <subcellularLocation>
        <location evidence="5">Cell membrane</location>
        <topology evidence="5">Multi-pass membrane protein</topology>
    </subcellularLocation>
    <subcellularLocation>
        <location evidence="1">Membrane</location>
        <topology evidence="1">Multi-pass membrane protein</topology>
    </subcellularLocation>
</comment>
<dbReference type="Pfam" id="PF00528">
    <property type="entry name" value="BPD_transp_1"/>
    <property type="match status" value="1"/>
</dbReference>
<reference evidence="7" key="1">
    <citation type="journal article" date="2011" name="Environ. Microbiol.">
        <title>Time-series analyses of Monterey Bay coastal microbial picoplankton using a 'genome proxy' microarray.</title>
        <authorList>
            <person name="Rich V.I."/>
            <person name="Pham V.D."/>
            <person name="Eppley J."/>
            <person name="Shi Y."/>
            <person name="DeLong E.F."/>
        </authorList>
    </citation>
    <scope>NUCLEOTIDE SEQUENCE</scope>
</reference>
<dbReference type="CDD" id="cd06261">
    <property type="entry name" value="TM_PBP2"/>
    <property type="match status" value="1"/>
</dbReference>
<dbReference type="PANTHER" id="PTHR42729">
    <property type="entry name" value="OLIGO/DIPEPTIDE TRANSPORT, PERMEASE PROTEIN (DPPC-2)"/>
    <property type="match status" value="1"/>
</dbReference>
<dbReference type="InterPro" id="IPR000515">
    <property type="entry name" value="MetI-like"/>
</dbReference>
<evidence type="ECO:0000256" key="5">
    <source>
        <dbReference type="RuleBase" id="RU363032"/>
    </source>
</evidence>
<keyword evidence="5" id="KW-0813">Transport</keyword>
<keyword evidence="3 5" id="KW-1133">Transmembrane helix</keyword>
<comment type="similarity">
    <text evidence="5">Belongs to the binding-protein-dependent transport system permease family.</text>
</comment>
<keyword evidence="4 5" id="KW-0472">Membrane</keyword>
<sequence>MFNKLEIIINYFKRNPPLIAGLSILIMFLLFWLYFFLIIDPNHAKPLSFRPSQSPSSVHLFGTDRLGKDVLTSIIIGTPQTLQIGIIAGTIGVVLGMIFGFISGYYGSYIDYIIKFIVDIFQSIPPLVILVIIAISIPGDMTIMQLSLIVGITSWLGPTRVFRSQVLVIKELNYVVLAKFSGINSIKIIFYEILPNLMPYIMANFVMSVAGAILASIGIEALGLGAFSSNSLGMTIYWNIWYSSLLQGWIRWWLPPIIIIILLFVSLYLISQGLDEWANPRLRTKI</sequence>
<evidence type="ECO:0000256" key="3">
    <source>
        <dbReference type="ARBA" id="ARBA00022989"/>
    </source>
</evidence>
<dbReference type="GO" id="GO:0005886">
    <property type="term" value="C:plasma membrane"/>
    <property type="evidence" value="ECO:0007669"/>
    <property type="project" value="UniProtKB-SubCell"/>
</dbReference>
<name>E0XXL5_9DELT</name>
<dbReference type="Gene3D" id="1.10.3720.10">
    <property type="entry name" value="MetI-like"/>
    <property type="match status" value="1"/>
</dbReference>
<evidence type="ECO:0000259" key="6">
    <source>
        <dbReference type="PROSITE" id="PS50928"/>
    </source>
</evidence>
<accession>E0XXL5</accession>